<keyword evidence="2" id="KW-0548">Nucleotidyltransferase</keyword>
<dbReference type="GO" id="GO:0004519">
    <property type="term" value="F:endonuclease activity"/>
    <property type="evidence" value="ECO:0007669"/>
    <property type="project" value="UniProtKB-KW"/>
</dbReference>
<comment type="catalytic activity">
    <reaction evidence="14">
        <text>DNA(n) + a 2'-deoxyribonucleoside 5'-triphosphate = DNA(n+1) + diphosphate</text>
        <dbReference type="Rhea" id="RHEA:22508"/>
        <dbReference type="Rhea" id="RHEA-COMP:17339"/>
        <dbReference type="Rhea" id="RHEA-COMP:17340"/>
        <dbReference type="ChEBI" id="CHEBI:33019"/>
        <dbReference type="ChEBI" id="CHEBI:61560"/>
        <dbReference type="ChEBI" id="CHEBI:173112"/>
        <dbReference type="EC" id="2.7.7.7"/>
    </reaction>
</comment>
<dbReference type="Proteomes" id="UP000765509">
    <property type="component" value="Unassembled WGS sequence"/>
</dbReference>
<dbReference type="PROSITE" id="PS50994">
    <property type="entry name" value="INTEGRASE"/>
    <property type="match status" value="1"/>
</dbReference>
<dbReference type="GO" id="GO:0015074">
    <property type="term" value="P:DNA integration"/>
    <property type="evidence" value="ECO:0007669"/>
    <property type="project" value="UniProtKB-KW"/>
</dbReference>
<comment type="caution">
    <text evidence="16">The sequence shown here is derived from an EMBL/GenBank/DDBJ whole genome shotgun (WGS) entry which is preliminary data.</text>
</comment>
<dbReference type="GO" id="GO:0003887">
    <property type="term" value="F:DNA-directed DNA polymerase activity"/>
    <property type="evidence" value="ECO:0007669"/>
    <property type="project" value="UniProtKB-KW"/>
</dbReference>
<evidence type="ECO:0000313" key="17">
    <source>
        <dbReference type="Proteomes" id="UP000765509"/>
    </source>
</evidence>
<keyword evidence="5" id="KW-0255">Endonuclease</keyword>
<reference evidence="16" key="1">
    <citation type="submission" date="2021-03" db="EMBL/GenBank/DDBJ databases">
        <title>Draft genome sequence of rust myrtle Austropuccinia psidii MF-1, a brazilian biotype.</title>
        <authorList>
            <person name="Quecine M.C."/>
            <person name="Pachon D.M.R."/>
            <person name="Bonatelli M.L."/>
            <person name="Correr F.H."/>
            <person name="Franceschini L.M."/>
            <person name="Leite T.F."/>
            <person name="Margarido G.R.A."/>
            <person name="Almeida C.A."/>
            <person name="Ferrarezi J.A."/>
            <person name="Labate C.A."/>
        </authorList>
    </citation>
    <scope>NUCLEOTIDE SEQUENCE</scope>
    <source>
        <strain evidence="16">MF-1</strain>
    </source>
</reference>
<keyword evidence="4" id="KW-0479">Metal-binding</keyword>
<keyword evidence="3" id="KW-0540">Nuclease</keyword>
<dbReference type="Pfam" id="PF25597">
    <property type="entry name" value="SH3_retrovirus"/>
    <property type="match status" value="1"/>
</dbReference>
<keyword evidence="10" id="KW-0695">RNA-directed DNA polymerase</keyword>
<evidence type="ECO:0000256" key="10">
    <source>
        <dbReference type="ARBA" id="ARBA00022918"/>
    </source>
</evidence>
<evidence type="ECO:0000256" key="7">
    <source>
        <dbReference type="ARBA" id="ARBA00022842"/>
    </source>
</evidence>
<dbReference type="EMBL" id="AVOT02044988">
    <property type="protein sequence ID" value="MBW0540332.1"/>
    <property type="molecule type" value="Genomic_DNA"/>
</dbReference>
<dbReference type="AlphaFoldDB" id="A0A9Q3FN70"/>
<comment type="catalytic activity">
    <reaction evidence="13">
        <text>DNA(n) + a 2'-deoxyribonucleoside 5'-triphosphate = DNA(n+1) + diphosphate</text>
        <dbReference type="Rhea" id="RHEA:22508"/>
        <dbReference type="Rhea" id="RHEA-COMP:17339"/>
        <dbReference type="Rhea" id="RHEA-COMP:17340"/>
        <dbReference type="ChEBI" id="CHEBI:33019"/>
        <dbReference type="ChEBI" id="CHEBI:61560"/>
        <dbReference type="ChEBI" id="CHEBI:173112"/>
        <dbReference type="EC" id="2.7.7.49"/>
    </reaction>
</comment>
<dbReference type="GO" id="GO:0003723">
    <property type="term" value="F:RNA binding"/>
    <property type="evidence" value="ECO:0007669"/>
    <property type="project" value="UniProtKB-KW"/>
</dbReference>
<sequence length="565" mass="63997">MINSYLVSIKEDDDEQLNSQSVMKLAPGNQALNKNNSMNQLSNSMSKMFIKTYEDNFFKSQVRALCMPNKEEIEQAQLSIKLGNCQPSETLQTLHGIECHYFKTQGCHYIGHWVSTCPIIRDILKLEKAPLPMAGNEPAIHTVTGNRTESMVDTGSQVHVSGVIDCFISKYPLEPVLPLHLASPSFCIYATHRGTIQLPYSNLEGNNVLYCKEVEVILLLLGKFIDEGYSTKLVGRDINITSKDGYPFCIASFINCSWILSAKHSLTKQPTIRVFNSKDAYEWHCWLGCGPDKTVKQFSKLYVPTFDQNSWLPFFCEHCSISKSTRRQLQASDEAPQTNPCNLMVSDTTDQVPKVFTDTFHLVKSVFKYLVKLLQSDNAKEYIGQNFGISLTTLGTQKIFTSPYTPEQNGEAERLNCTLGDSALTMLRALGLSTSFWSYAYKCAAYIHNRIPNSQTGNKTPIKFWCGRKPQPFGAREVVHIPSERHAELDDRGRICQLVGFQDDSCGYFFWDNENKQVISLNCVKFLEFNSEQKEQQQKMKIQNLVNNITLQLGEVCDSQDKQID</sequence>
<dbReference type="InterPro" id="IPR039537">
    <property type="entry name" value="Retrotran_Ty1/copia-like"/>
</dbReference>
<dbReference type="Gene3D" id="3.30.420.10">
    <property type="entry name" value="Ribonuclease H-like superfamily/Ribonuclease H"/>
    <property type="match status" value="1"/>
</dbReference>
<dbReference type="SUPFAM" id="SSF53098">
    <property type="entry name" value="Ribonuclease H-like"/>
    <property type="match status" value="1"/>
</dbReference>
<evidence type="ECO:0000256" key="14">
    <source>
        <dbReference type="ARBA" id="ARBA00049244"/>
    </source>
</evidence>
<dbReference type="OrthoDB" id="1427383at2759"/>
<dbReference type="PANTHER" id="PTHR42648:SF11">
    <property type="entry name" value="TRANSPOSON TY4-P GAG-POL POLYPROTEIN"/>
    <property type="match status" value="1"/>
</dbReference>
<dbReference type="InterPro" id="IPR036397">
    <property type="entry name" value="RNaseH_sf"/>
</dbReference>
<keyword evidence="8" id="KW-0694">RNA-binding</keyword>
<dbReference type="GO" id="GO:0016787">
    <property type="term" value="F:hydrolase activity"/>
    <property type="evidence" value="ECO:0007669"/>
    <property type="project" value="UniProtKB-KW"/>
</dbReference>
<organism evidence="16 17">
    <name type="scientific">Austropuccinia psidii MF-1</name>
    <dbReference type="NCBI Taxonomy" id="1389203"/>
    <lineage>
        <taxon>Eukaryota</taxon>
        <taxon>Fungi</taxon>
        <taxon>Dikarya</taxon>
        <taxon>Basidiomycota</taxon>
        <taxon>Pucciniomycotina</taxon>
        <taxon>Pucciniomycetes</taxon>
        <taxon>Pucciniales</taxon>
        <taxon>Sphaerophragmiaceae</taxon>
        <taxon>Austropuccinia</taxon>
    </lineage>
</organism>
<dbReference type="PANTHER" id="PTHR42648">
    <property type="entry name" value="TRANSPOSASE, PUTATIVE-RELATED"/>
    <property type="match status" value="1"/>
</dbReference>
<keyword evidence="7" id="KW-0460">Magnesium</keyword>
<evidence type="ECO:0000256" key="12">
    <source>
        <dbReference type="ARBA" id="ARBA00023172"/>
    </source>
</evidence>
<evidence type="ECO:0000313" key="16">
    <source>
        <dbReference type="EMBL" id="MBW0540332.1"/>
    </source>
</evidence>
<evidence type="ECO:0000256" key="3">
    <source>
        <dbReference type="ARBA" id="ARBA00022722"/>
    </source>
</evidence>
<dbReference type="InterPro" id="IPR012337">
    <property type="entry name" value="RNaseH-like_sf"/>
</dbReference>
<gene>
    <name evidence="16" type="ORF">O181_080047</name>
</gene>
<keyword evidence="11" id="KW-0808">Transferase</keyword>
<evidence type="ECO:0000256" key="8">
    <source>
        <dbReference type="ARBA" id="ARBA00022884"/>
    </source>
</evidence>
<keyword evidence="9" id="KW-0229">DNA integration</keyword>
<keyword evidence="17" id="KW-1185">Reference proteome</keyword>
<dbReference type="InterPro" id="IPR057670">
    <property type="entry name" value="SH3_retrovirus"/>
</dbReference>
<dbReference type="GO" id="GO:0046872">
    <property type="term" value="F:metal ion binding"/>
    <property type="evidence" value="ECO:0007669"/>
    <property type="project" value="UniProtKB-KW"/>
</dbReference>
<dbReference type="GO" id="GO:0005634">
    <property type="term" value="C:nucleus"/>
    <property type="evidence" value="ECO:0007669"/>
    <property type="project" value="UniProtKB-ARBA"/>
</dbReference>
<evidence type="ECO:0000256" key="11">
    <source>
        <dbReference type="ARBA" id="ARBA00022932"/>
    </source>
</evidence>
<evidence type="ECO:0000256" key="1">
    <source>
        <dbReference type="ARBA" id="ARBA00022578"/>
    </source>
</evidence>
<keyword evidence="11" id="KW-0239">DNA-directed DNA polymerase</keyword>
<evidence type="ECO:0000259" key="15">
    <source>
        <dbReference type="PROSITE" id="PS50994"/>
    </source>
</evidence>
<keyword evidence="12" id="KW-0233">DNA recombination</keyword>
<dbReference type="GO" id="GO:0032196">
    <property type="term" value="P:transposition"/>
    <property type="evidence" value="ECO:0007669"/>
    <property type="project" value="UniProtKB-KW"/>
</dbReference>
<evidence type="ECO:0000256" key="5">
    <source>
        <dbReference type="ARBA" id="ARBA00022759"/>
    </source>
</evidence>
<dbReference type="GO" id="GO:0006310">
    <property type="term" value="P:DNA recombination"/>
    <property type="evidence" value="ECO:0007669"/>
    <property type="project" value="UniProtKB-KW"/>
</dbReference>
<evidence type="ECO:0000256" key="9">
    <source>
        <dbReference type="ARBA" id="ARBA00022908"/>
    </source>
</evidence>
<proteinExistence type="predicted"/>
<dbReference type="InterPro" id="IPR001584">
    <property type="entry name" value="Integrase_cat-core"/>
</dbReference>
<evidence type="ECO:0000256" key="2">
    <source>
        <dbReference type="ARBA" id="ARBA00022695"/>
    </source>
</evidence>
<name>A0A9Q3FN70_9BASI</name>
<accession>A0A9Q3FN70</accession>
<protein>
    <recommendedName>
        <fullName evidence="15">Integrase catalytic domain-containing protein</fullName>
    </recommendedName>
</protein>
<evidence type="ECO:0000256" key="4">
    <source>
        <dbReference type="ARBA" id="ARBA00022723"/>
    </source>
</evidence>
<feature type="domain" description="Integrase catalytic" evidence="15">
    <location>
        <begin position="300"/>
        <end position="469"/>
    </location>
</feature>
<keyword evidence="6" id="KW-0378">Hydrolase</keyword>
<evidence type="ECO:0000256" key="13">
    <source>
        <dbReference type="ARBA" id="ARBA00048173"/>
    </source>
</evidence>
<dbReference type="GO" id="GO:0003964">
    <property type="term" value="F:RNA-directed DNA polymerase activity"/>
    <property type="evidence" value="ECO:0007669"/>
    <property type="project" value="UniProtKB-KW"/>
</dbReference>
<evidence type="ECO:0000256" key="6">
    <source>
        <dbReference type="ARBA" id="ARBA00022801"/>
    </source>
</evidence>
<keyword evidence="1" id="KW-0815">Transposition</keyword>